<dbReference type="AlphaFoldDB" id="A0A2R5GXG7"/>
<dbReference type="SUPFAM" id="SSF56801">
    <property type="entry name" value="Acetyl-CoA synthetase-like"/>
    <property type="match status" value="1"/>
</dbReference>
<evidence type="ECO:0000313" key="5">
    <source>
        <dbReference type="EMBL" id="GBG32654.1"/>
    </source>
</evidence>
<dbReference type="InterPro" id="IPR045851">
    <property type="entry name" value="AMP-bd_C_sf"/>
</dbReference>
<proteinExistence type="inferred from homology"/>
<dbReference type="PROSITE" id="PS00455">
    <property type="entry name" value="AMP_BINDING"/>
    <property type="match status" value="1"/>
</dbReference>
<dbReference type="InterPro" id="IPR000873">
    <property type="entry name" value="AMP-dep_synth/lig_dom"/>
</dbReference>
<evidence type="ECO:0000256" key="1">
    <source>
        <dbReference type="ARBA" id="ARBA00006432"/>
    </source>
</evidence>
<dbReference type="InterPro" id="IPR020845">
    <property type="entry name" value="AMP-binding_CS"/>
</dbReference>
<sequence>MAGLTGLEKEVWEQVFAKGTMLEMREEVVKHEGEAAHFKGVKMKVFPNGFQTMEDIFKVPFEKQVMKNDLLVDETGRMTFQEVFDAAAALGDALVNEYGVKKGDRVVALSKNRNEYIVAMIAATSVGAIFAPLNSYWKTEQLSYGLDDSGAKVVVCDADRYVQLEPLLDGRASALERVLLLSGPGTEKFRPNAKTTAFDEVISKHAGAKMPPFPCQKDDPAMIMYTSGTTGNPKGVVLTHRSIGEAMTGAVAAMTYEKTLAAARAGETLPEPEDPSLSAFLLGVPLFHVTGHHCVGLLSIISCRKIVLMSKWDPKLALELIETERITNFTGVPTMALDLMTHPDFKKRDTSTLKSLGGGGAAPPSTMVNDIDKNFKQASPLQAWGMTETNGIATITEGDMYRRKPDSCGKAIPNVEIAIWNARDEPVPAGAEGELVIRGSTCLKEYWNKPEATAKSITAEGWFRTGDIGVIDEEGFLQLKGRSKEIIIRGGENISCVVVENAVYKHDDINEVAAIPVPHPTLGEEVGIAVFSQSGARPSLQSIRDVCVNLARYEMPTHLYFWPEQLPRGDTGKIHKRTILADIKAGKVKDEAVPASKL</sequence>
<dbReference type="PANTHER" id="PTHR43201:SF5">
    <property type="entry name" value="MEDIUM-CHAIN ACYL-COA LIGASE ACSF2, MITOCHONDRIAL"/>
    <property type="match status" value="1"/>
</dbReference>
<keyword evidence="6" id="KW-1185">Reference proteome</keyword>
<evidence type="ECO:0000256" key="2">
    <source>
        <dbReference type="ARBA" id="ARBA00022598"/>
    </source>
</evidence>
<dbReference type="Proteomes" id="UP000241890">
    <property type="component" value="Unassembled WGS sequence"/>
</dbReference>
<evidence type="ECO:0000313" key="6">
    <source>
        <dbReference type="Proteomes" id="UP000241890"/>
    </source>
</evidence>
<evidence type="ECO:0000259" key="3">
    <source>
        <dbReference type="Pfam" id="PF00501"/>
    </source>
</evidence>
<comment type="caution">
    <text evidence="5">The sequence shown here is derived from an EMBL/GenBank/DDBJ whole genome shotgun (WGS) entry which is preliminary data.</text>
</comment>
<dbReference type="InParanoid" id="A0A2R5GXG7"/>
<feature type="domain" description="AMP-dependent synthetase/ligase" evidence="3">
    <location>
        <begin position="70"/>
        <end position="447"/>
    </location>
</feature>
<dbReference type="Gene3D" id="3.40.50.980">
    <property type="match status" value="2"/>
</dbReference>
<keyword evidence="2" id="KW-0436">Ligase</keyword>
<organism evidence="5 6">
    <name type="scientific">Hondaea fermentalgiana</name>
    <dbReference type="NCBI Taxonomy" id="2315210"/>
    <lineage>
        <taxon>Eukaryota</taxon>
        <taxon>Sar</taxon>
        <taxon>Stramenopiles</taxon>
        <taxon>Bigyra</taxon>
        <taxon>Labyrinthulomycetes</taxon>
        <taxon>Thraustochytrida</taxon>
        <taxon>Thraustochytriidae</taxon>
        <taxon>Hondaea</taxon>
    </lineage>
</organism>
<dbReference type="Pfam" id="PF00501">
    <property type="entry name" value="AMP-binding"/>
    <property type="match status" value="1"/>
</dbReference>
<dbReference type="OrthoDB" id="16262at2759"/>
<feature type="domain" description="AMP-binding enzyme C-terminal" evidence="4">
    <location>
        <begin position="499"/>
        <end position="573"/>
    </location>
</feature>
<dbReference type="Pfam" id="PF13193">
    <property type="entry name" value="AMP-binding_C"/>
    <property type="match status" value="1"/>
</dbReference>
<dbReference type="GO" id="GO:0006631">
    <property type="term" value="P:fatty acid metabolic process"/>
    <property type="evidence" value="ECO:0007669"/>
    <property type="project" value="TreeGrafter"/>
</dbReference>
<dbReference type="InterPro" id="IPR020459">
    <property type="entry name" value="AMP-binding"/>
</dbReference>
<name>A0A2R5GXG7_9STRA</name>
<dbReference type="PANTHER" id="PTHR43201">
    <property type="entry name" value="ACYL-COA SYNTHETASE"/>
    <property type="match status" value="1"/>
</dbReference>
<comment type="similarity">
    <text evidence="1">Belongs to the ATP-dependent AMP-binding enzyme family.</text>
</comment>
<dbReference type="InterPro" id="IPR025110">
    <property type="entry name" value="AMP-bd_C"/>
</dbReference>
<dbReference type="PRINTS" id="PR00154">
    <property type="entry name" value="AMPBINDING"/>
</dbReference>
<dbReference type="GO" id="GO:0031956">
    <property type="term" value="F:medium-chain fatty acid-CoA ligase activity"/>
    <property type="evidence" value="ECO:0007669"/>
    <property type="project" value="TreeGrafter"/>
</dbReference>
<reference evidence="5 6" key="1">
    <citation type="submission" date="2017-12" db="EMBL/GenBank/DDBJ databases">
        <title>Sequencing, de novo assembly and annotation of complete genome of a new Thraustochytrid species, strain FCC1311.</title>
        <authorList>
            <person name="Sedici K."/>
            <person name="Godart F."/>
            <person name="Aiese Cigliano R."/>
            <person name="Sanseverino W."/>
            <person name="Barakat M."/>
            <person name="Ortet P."/>
            <person name="Marechal E."/>
            <person name="Cagnac O."/>
            <person name="Amato A."/>
        </authorList>
    </citation>
    <scope>NUCLEOTIDE SEQUENCE [LARGE SCALE GENOMIC DNA]</scope>
</reference>
<dbReference type="Gene3D" id="3.30.300.30">
    <property type="match status" value="1"/>
</dbReference>
<accession>A0A2R5GXG7</accession>
<dbReference type="EMBL" id="BEYU01000126">
    <property type="protein sequence ID" value="GBG32654.1"/>
    <property type="molecule type" value="Genomic_DNA"/>
</dbReference>
<evidence type="ECO:0000259" key="4">
    <source>
        <dbReference type="Pfam" id="PF13193"/>
    </source>
</evidence>
<gene>
    <name evidence="5" type="ORF">FCC1311_078501</name>
</gene>
<dbReference type="Gene3D" id="2.30.38.10">
    <property type="entry name" value="Luciferase, Domain 3"/>
    <property type="match status" value="1"/>
</dbReference>
<protein>
    <submittedName>
        <fullName evidence="5">Acyl-coA synthetase, putative</fullName>
    </submittedName>
</protein>